<feature type="domain" description="MOSC" evidence="1">
    <location>
        <begin position="31"/>
        <end position="170"/>
    </location>
</feature>
<keyword evidence="3" id="KW-1185">Reference proteome</keyword>
<gene>
    <name evidence="2" type="ORF">E6W39_21105</name>
</gene>
<dbReference type="EMBL" id="VIGB01000003">
    <property type="protein sequence ID" value="TQF07483.1"/>
    <property type="molecule type" value="Genomic_DNA"/>
</dbReference>
<dbReference type="SUPFAM" id="SSF50800">
    <property type="entry name" value="PK beta-barrel domain-like"/>
    <property type="match status" value="1"/>
</dbReference>
<dbReference type="Gene3D" id="2.40.33.20">
    <property type="entry name" value="PK beta-barrel domain-like"/>
    <property type="match status" value="1"/>
</dbReference>
<dbReference type="Proteomes" id="UP000319103">
    <property type="component" value="Unassembled WGS sequence"/>
</dbReference>
<proteinExistence type="predicted"/>
<name>A0A540WEM5_9ACTN</name>
<dbReference type="InterPro" id="IPR011037">
    <property type="entry name" value="Pyrv_Knase-like_insert_dom_sf"/>
</dbReference>
<dbReference type="AlphaFoldDB" id="A0A540WEM5"/>
<evidence type="ECO:0000259" key="1">
    <source>
        <dbReference type="PROSITE" id="PS51340"/>
    </source>
</evidence>
<organism evidence="2 3">
    <name type="scientific">Kitasatospora acidiphila</name>
    <dbReference type="NCBI Taxonomy" id="2567942"/>
    <lineage>
        <taxon>Bacteria</taxon>
        <taxon>Bacillati</taxon>
        <taxon>Actinomycetota</taxon>
        <taxon>Actinomycetes</taxon>
        <taxon>Kitasatosporales</taxon>
        <taxon>Streptomycetaceae</taxon>
        <taxon>Kitasatospora</taxon>
    </lineage>
</organism>
<dbReference type="GO" id="GO:0030170">
    <property type="term" value="F:pyridoxal phosphate binding"/>
    <property type="evidence" value="ECO:0007669"/>
    <property type="project" value="InterPro"/>
</dbReference>
<sequence>MEPQPVIRSVNIGTARPTEFSAPGVTGIDKRPVTGPVAVAAPAQGSGVTGDTICDPRHHGGPDQAVYAYAAEDLADWALELERELPPGVFGENLTTEGLDVSGALIGERWRIGDALLLEVSAPRIPCRTFQGWLGEQGWVKRFSERARPGAYLRVVEAGPVAAGDAVRVVRRPQHGLDVATVFRAVTLEPALLSRLLPVAELPEKLRDKARRRAGAKAD</sequence>
<dbReference type="OrthoDB" id="9786134at2"/>
<evidence type="ECO:0000313" key="2">
    <source>
        <dbReference type="EMBL" id="TQF07483.1"/>
    </source>
</evidence>
<dbReference type="GO" id="GO:0030151">
    <property type="term" value="F:molybdenum ion binding"/>
    <property type="evidence" value="ECO:0007669"/>
    <property type="project" value="InterPro"/>
</dbReference>
<dbReference type="PANTHER" id="PTHR30212:SF2">
    <property type="entry name" value="PROTEIN YIIM"/>
    <property type="match status" value="1"/>
</dbReference>
<dbReference type="GO" id="GO:0003824">
    <property type="term" value="F:catalytic activity"/>
    <property type="evidence" value="ECO:0007669"/>
    <property type="project" value="InterPro"/>
</dbReference>
<dbReference type="InterPro" id="IPR005302">
    <property type="entry name" value="MoCF_Sase_C"/>
</dbReference>
<dbReference type="PROSITE" id="PS51340">
    <property type="entry name" value="MOSC"/>
    <property type="match status" value="1"/>
</dbReference>
<evidence type="ECO:0000313" key="3">
    <source>
        <dbReference type="Proteomes" id="UP000319103"/>
    </source>
</evidence>
<dbReference type="InterPro" id="IPR052353">
    <property type="entry name" value="Benzoxazolinone_Detox_Enz"/>
</dbReference>
<dbReference type="RefSeq" id="WP_141637868.1">
    <property type="nucleotide sequence ID" value="NZ_VIGB01000003.1"/>
</dbReference>
<protein>
    <submittedName>
        <fullName evidence="2">MOSC domain-containing protein</fullName>
    </submittedName>
</protein>
<dbReference type="PANTHER" id="PTHR30212">
    <property type="entry name" value="PROTEIN YIIM"/>
    <property type="match status" value="1"/>
</dbReference>
<accession>A0A540WEM5</accession>
<reference evidence="2 3" key="1">
    <citation type="submission" date="2019-06" db="EMBL/GenBank/DDBJ databases">
        <title>Description of Kitasatospora acidophila sp. nov. isolated from pine grove soil, and reclassification of Streptomyces novaecaesareae to Kitasatospora novaeceasareae comb. nov.</title>
        <authorList>
            <person name="Kim M.J."/>
        </authorList>
    </citation>
    <scope>NUCLEOTIDE SEQUENCE [LARGE SCALE GENOMIC DNA]</scope>
    <source>
        <strain evidence="2 3">MMS16-CNU292</strain>
    </source>
</reference>
<dbReference type="Pfam" id="PF03473">
    <property type="entry name" value="MOSC"/>
    <property type="match status" value="1"/>
</dbReference>
<comment type="caution">
    <text evidence="2">The sequence shown here is derived from an EMBL/GenBank/DDBJ whole genome shotgun (WGS) entry which is preliminary data.</text>
</comment>